<feature type="non-terminal residue" evidence="2">
    <location>
        <position position="65"/>
    </location>
</feature>
<feature type="compositionally biased region" description="Basic and acidic residues" evidence="1">
    <location>
        <begin position="30"/>
        <end position="39"/>
    </location>
</feature>
<feature type="compositionally biased region" description="Basic residues" evidence="1">
    <location>
        <begin position="55"/>
        <end position="65"/>
    </location>
</feature>
<dbReference type="EMBL" id="LXQA010665641">
    <property type="protein sequence ID" value="MCI64902.1"/>
    <property type="molecule type" value="Genomic_DNA"/>
</dbReference>
<evidence type="ECO:0000256" key="1">
    <source>
        <dbReference type="SAM" id="MobiDB-lite"/>
    </source>
</evidence>
<sequence>MKNDDVPSLTQDVIAVVPITIVHPLDSAIEEQRTTKKENPSQVSKELSPSAYTRKTNRKRKSSKS</sequence>
<evidence type="ECO:0000313" key="3">
    <source>
        <dbReference type="Proteomes" id="UP000265520"/>
    </source>
</evidence>
<comment type="caution">
    <text evidence="2">The sequence shown here is derived from an EMBL/GenBank/DDBJ whole genome shotgun (WGS) entry which is preliminary data.</text>
</comment>
<feature type="region of interest" description="Disordered" evidence="1">
    <location>
        <begin position="30"/>
        <end position="65"/>
    </location>
</feature>
<dbReference type="Proteomes" id="UP000265520">
    <property type="component" value="Unassembled WGS sequence"/>
</dbReference>
<evidence type="ECO:0000313" key="2">
    <source>
        <dbReference type="EMBL" id="MCI64902.1"/>
    </source>
</evidence>
<protein>
    <submittedName>
        <fullName evidence="2">Uncharacterized protein</fullName>
    </submittedName>
</protein>
<proteinExistence type="predicted"/>
<organism evidence="2 3">
    <name type="scientific">Trifolium medium</name>
    <dbReference type="NCBI Taxonomy" id="97028"/>
    <lineage>
        <taxon>Eukaryota</taxon>
        <taxon>Viridiplantae</taxon>
        <taxon>Streptophyta</taxon>
        <taxon>Embryophyta</taxon>
        <taxon>Tracheophyta</taxon>
        <taxon>Spermatophyta</taxon>
        <taxon>Magnoliopsida</taxon>
        <taxon>eudicotyledons</taxon>
        <taxon>Gunneridae</taxon>
        <taxon>Pentapetalae</taxon>
        <taxon>rosids</taxon>
        <taxon>fabids</taxon>
        <taxon>Fabales</taxon>
        <taxon>Fabaceae</taxon>
        <taxon>Papilionoideae</taxon>
        <taxon>50 kb inversion clade</taxon>
        <taxon>NPAAA clade</taxon>
        <taxon>Hologalegina</taxon>
        <taxon>IRL clade</taxon>
        <taxon>Trifolieae</taxon>
        <taxon>Trifolium</taxon>
    </lineage>
</organism>
<keyword evidence="3" id="KW-1185">Reference proteome</keyword>
<name>A0A392TUZ2_9FABA</name>
<accession>A0A392TUZ2</accession>
<reference evidence="2 3" key="1">
    <citation type="journal article" date="2018" name="Front. Plant Sci.">
        <title>Red Clover (Trifolium pratense) and Zigzag Clover (T. medium) - A Picture of Genomic Similarities and Differences.</title>
        <authorList>
            <person name="Dluhosova J."/>
            <person name="Istvanek J."/>
            <person name="Nedelnik J."/>
            <person name="Repkova J."/>
        </authorList>
    </citation>
    <scope>NUCLEOTIDE SEQUENCE [LARGE SCALE GENOMIC DNA]</scope>
    <source>
        <strain evidence="3">cv. 10/8</strain>
        <tissue evidence="2">Leaf</tissue>
    </source>
</reference>
<dbReference type="AlphaFoldDB" id="A0A392TUZ2"/>
<feature type="compositionally biased region" description="Polar residues" evidence="1">
    <location>
        <begin position="40"/>
        <end position="51"/>
    </location>
</feature>